<sequence length="92" mass="10086">MFIHIGNGNVIRANQIVTIIDASIISSSRITEEMMAGNSDKVVGNKEQSKSAVITDEKIYYSTLSVSTLKKRASITSTISNVEDYSDDLELE</sequence>
<dbReference type="Proteomes" id="UP001281447">
    <property type="component" value="Unassembled WGS sequence"/>
</dbReference>
<gene>
    <name evidence="1" type="ORF">RWE15_10030</name>
</gene>
<evidence type="ECO:0000313" key="2">
    <source>
        <dbReference type="Proteomes" id="UP001281447"/>
    </source>
</evidence>
<comment type="caution">
    <text evidence="1">The sequence shown here is derived from an EMBL/GenBank/DDBJ whole genome shotgun (WGS) entry which is preliminary data.</text>
</comment>
<organism evidence="1 2">
    <name type="scientific">Tigheibacillus halophilus</name>
    <dbReference type="NCBI Taxonomy" id="361280"/>
    <lineage>
        <taxon>Bacteria</taxon>
        <taxon>Bacillati</taxon>
        <taxon>Bacillota</taxon>
        <taxon>Bacilli</taxon>
        <taxon>Bacillales</taxon>
        <taxon>Bacillaceae</taxon>
        <taxon>Tigheibacillus</taxon>
    </lineage>
</organism>
<reference evidence="1 2" key="1">
    <citation type="submission" date="2023-10" db="EMBL/GenBank/DDBJ databases">
        <title>Virgibacillus halophilus 5B73C genome.</title>
        <authorList>
            <person name="Miliotis G."/>
            <person name="Sengupta P."/>
            <person name="Hameed A."/>
            <person name="Chuvochina M."/>
            <person name="Mcdonagh F."/>
            <person name="Simpson A.C."/>
            <person name="Singh N.K."/>
            <person name="Rekha P.D."/>
            <person name="Raman K."/>
            <person name="Hugenholtz P."/>
            <person name="Venkateswaran K."/>
        </authorList>
    </citation>
    <scope>NUCLEOTIDE SEQUENCE [LARGE SCALE GENOMIC DNA]</scope>
    <source>
        <strain evidence="1 2">5B73C</strain>
    </source>
</reference>
<dbReference type="RefSeq" id="WP_390354249.1">
    <property type="nucleotide sequence ID" value="NZ_JBHUIZ010000005.1"/>
</dbReference>
<dbReference type="InterPro" id="IPR007169">
    <property type="entry name" value="RemA-like"/>
</dbReference>
<dbReference type="EMBL" id="JAWDIP010000003">
    <property type="protein sequence ID" value="MDY0394726.1"/>
    <property type="molecule type" value="Genomic_DNA"/>
</dbReference>
<protein>
    <submittedName>
        <fullName evidence="1">DUF370 domain-containing protein</fullName>
    </submittedName>
</protein>
<keyword evidence="2" id="KW-1185">Reference proteome</keyword>
<dbReference type="Pfam" id="PF04025">
    <property type="entry name" value="RemA-like"/>
    <property type="match status" value="1"/>
</dbReference>
<name>A0ABU5C5Y8_9BACI</name>
<dbReference type="NCBIfam" id="NF046065">
    <property type="entry name" value="MtxRegRemB"/>
    <property type="match status" value="1"/>
</dbReference>
<proteinExistence type="predicted"/>
<evidence type="ECO:0000313" key="1">
    <source>
        <dbReference type="EMBL" id="MDY0394726.1"/>
    </source>
</evidence>
<accession>A0ABU5C5Y8</accession>